<reference evidence="8 9" key="1">
    <citation type="journal article" date="2021" name="Comput. Struct. Biotechnol. J.">
        <title>De novo genome assembly of the potent medicinal plant Rehmannia glutinosa using nanopore technology.</title>
        <authorList>
            <person name="Ma L."/>
            <person name="Dong C."/>
            <person name="Song C."/>
            <person name="Wang X."/>
            <person name="Zheng X."/>
            <person name="Niu Y."/>
            <person name="Chen S."/>
            <person name="Feng W."/>
        </authorList>
    </citation>
    <scope>NUCLEOTIDE SEQUENCE [LARGE SCALE GENOMIC DNA]</scope>
    <source>
        <strain evidence="8">DH-2019</strain>
    </source>
</reference>
<dbReference type="EMBL" id="JABTTQ020000001">
    <property type="protein sequence ID" value="KAK6164704.1"/>
    <property type="molecule type" value="Genomic_DNA"/>
</dbReference>
<comment type="subcellular location">
    <subcellularLocation>
        <location evidence="1">Nucleus</location>
    </subcellularLocation>
</comment>
<dbReference type="Proteomes" id="UP001318860">
    <property type="component" value="Unassembled WGS sequence"/>
</dbReference>
<evidence type="ECO:0000256" key="6">
    <source>
        <dbReference type="SAM" id="MobiDB-lite"/>
    </source>
</evidence>
<keyword evidence="5" id="KW-0539">Nucleus</keyword>
<dbReference type="InterPro" id="IPR036638">
    <property type="entry name" value="HLH_DNA-bd_sf"/>
</dbReference>
<feature type="compositionally biased region" description="Basic and acidic residues" evidence="6">
    <location>
        <begin position="451"/>
        <end position="460"/>
    </location>
</feature>
<dbReference type="PANTHER" id="PTHR46266">
    <property type="entry name" value="TRANSCRIPTION FACTOR TT8"/>
    <property type="match status" value="1"/>
</dbReference>
<evidence type="ECO:0000313" key="9">
    <source>
        <dbReference type="Proteomes" id="UP001318860"/>
    </source>
</evidence>
<sequence length="574" mass="63482">MAEPPKSRLQSMLQAAVQSVQILVWSDGYYNGAIKTRKTVQPIEVTTEEATLQRSQQLRELYESLSAGETGQQTRRPSAALSPEDLTESEWFYLMCVSFSFPPGVGVPGKAYVKRQHVWLTRANEVDSKVFSRAILAKVQEDSGLIQRVKSFFIYDSQNPNPPRPVLSEHSTSNPPASSEPRFNLSTATQPTSAPTYPPLYNSHVAYDQEEEVESDSDAEAQNTLTEPMQLDVCKDIGFGSPDDGSNNLNSDFHLLAVSRHGHSPEDHHGDGGFARAESMEMWPLKDPMSSSLQPPQSGFPAFDELAQEDTHYSQTVSTILESQSTRRSKYSSSTTMSSAASSAFYKWSTSPSPSSGHHHGRNLFLDGASQLALKYILFTVPLLHTKSPFPSGDELISASHVLAERRRREKLNERFFILRSLVPFVTKMDKASILGDTIEYLKQLKKKMRELESGHTPGREKRRVRVSGDGSGGGEGQGKVVESRGLWAAAEVEVSIIENDALVEIQCVHRDGLLLNVMKVLGEIGIEVTTVQSSISNGVFSAELRAKVKENENGRKASIMEVKRSINQIIPHC</sequence>
<feature type="region of interest" description="Disordered" evidence="6">
    <location>
        <begin position="160"/>
        <end position="201"/>
    </location>
</feature>
<proteinExistence type="predicted"/>
<dbReference type="SMART" id="SM00353">
    <property type="entry name" value="HLH"/>
    <property type="match status" value="1"/>
</dbReference>
<dbReference type="InterPro" id="IPR011598">
    <property type="entry name" value="bHLH_dom"/>
</dbReference>
<keyword evidence="4" id="KW-0804">Transcription</keyword>
<dbReference type="PANTHER" id="PTHR46266:SF4">
    <property type="entry name" value="TRANSCRIPTION FACTOR TT8"/>
    <property type="match status" value="1"/>
</dbReference>
<dbReference type="InterPro" id="IPR025610">
    <property type="entry name" value="MYC/MYB_N"/>
</dbReference>
<gene>
    <name evidence="8" type="ORF">DH2020_001568</name>
</gene>
<feature type="region of interest" description="Disordered" evidence="6">
    <location>
        <begin position="451"/>
        <end position="480"/>
    </location>
</feature>
<keyword evidence="2" id="KW-0805">Transcription regulation</keyword>
<accession>A0ABR0XZU3</accession>
<keyword evidence="3" id="KW-0010">Activator</keyword>
<name>A0ABR0XZU3_REHGL</name>
<dbReference type="SUPFAM" id="SSF47459">
    <property type="entry name" value="HLH, helix-loop-helix DNA-binding domain"/>
    <property type="match status" value="1"/>
</dbReference>
<dbReference type="InterPro" id="IPR054502">
    <property type="entry name" value="bHLH-TF_ACT-like_plant"/>
</dbReference>
<dbReference type="Pfam" id="PF14215">
    <property type="entry name" value="bHLH-MYC_N"/>
    <property type="match status" value="1"/>
</dbReference>
<feature type="compositionally biased region" description="Polar residues" evidence="6">
    <location>
        <begin position="184"/>
        <end position="195"/>
    </location>
</feature>
<protein>
    <recommendedName>
        <fullName evidence="7">BHLH domain-containing protein</fullName>
    </recommendedName>
</protein>
<evidence type="ECO:0000313" key="8">
    <source>
        <dbReference type="EMBL" id="KAK6164704.1"/>
    </source>
</evidence>
<feature type="domain" description="BHLH" evidence="7">
    <location>
        <begin position="396"/>
        <end position="445"/>
    </location>
</feature>
<dbReference type="Gene3D" id="4.10.280.10">
    <property type="entry name" value="Helix-loop-helix DNA-binding domain"/>
    <property type="match status" value="1"/>
</dbReference>
<evidence type="ECO:0000256" key="2">
    <source>
        <dbReference type="ARBA" id="ARBA00023015"/>
    </source>
</evidence>
<comment type="caution">
    <text evidence="8">The sequence shown here is derived from an EMBL/GenBank/DDBJ whole genome shotgun (WGS) entry which is preliminary data.</text>
</comment>
<organism evidence="8 9">
    <name type="scientific">Rehmannia glutinosa</name>
    <name type="common">Chinese foxglove</name>
    <dbReference type="NCBI Taxonomy" id="99300"/>
    <lineage>
        <taxon>Eukaryota</taxon>
        <taxon>Viridiplantae</taxon>
        <taxon>Streptophyta</taxon>
        <taxon>Embryophyta</taxon>
        <taxon>Tracheophyta</taxon>
        <taxon>Spermatophyta</taxon>
        <taxon>Magnoliopsida</taxon>
        <taxon>eudicotyledons</taxon>
        <taxon>Gunneridae</taxon>
        <taxon>Pentapetalae</taxon>
        <taxon>asterids</taxon>
        <taxon>lamiids</taxon>
        <taxon>Lamiales</taxon>
        <taxon>Orobanchaceae</taxon>
        <taxon>Rehmannieae</taxon>
        <taxon>Rehmannia</taxon>
    </lineage>
</organism>
<evidence type="ECO:0000256" key="5">
    <source>
        <dbReference type="ARBA" id="ARBA00023242"/>
    </source>
</evidence>
<evidence type="ECO:0000256" key="3">
    <source>
        <dbReference type="ARBA" id="ARBA00023159"/>
    </source>
</evidence>
<dbReference type="Pfam" id="PF22754">
    <property type="entry name" value="bHLH-TF_ACT-like_plant"/>
    <property type="match status" value="1"/>
</dbReference>
<evidence type="ECO:0000259" key="7">
    <source>
        <dbReference type="PROSITE" id="PS50888"/>
    </source>
</evidence>
<keyword evidence="9" id="KW-1185">Reference proteome</keyword>
<evidence type="ECO:0000256" key="1">
    <source>
        <dbReference type="ARBA" id="ARBA00004123"/>
    </source>
</evidence>
<evidence type="ECO:0000256" key="4">
    <source>
        <dbReference type="ARBA" id="ARBA00023163"/>
    </source>
</evidence>
<dbReference type="PROSITE" id="PS50888">
    <property type="entry name" value="BHLH"/>
    <property type="match status" value="1"/>
</dbReference>
<dbReference type="Pfam" id="PF00010">
    <property type="entry name" value="HLH"/>
    <property type="match status" value="1"/>
</dbReference>